<dbReference type="Pfam" id="PF13923">
    <property type="entry name" value="zf-C3HC4_2"/>
    <property type="match status" value="1"/>
</dbReference>
<keyword evidence="9" id="KW-1185">Reference proteome</keyword>
<gene>
    <name evidence="8" type="ORF">LUZ61_016484</name>
</gene>
<keyword evidence="6" id="KW-0812">Transmembrane</keyword>
<dbReference type="SUPFAM" id="SSF57850">
    <property type="entry name" value="RING/U-box"/>
    <property type="match status" value="1"/>
</dbReference>
<feature type="domain" description="RING-type" evidence="7">
    <location>
        <begin position="58"/>
        <end position="98"/>
    </location>
</feature>
<proteinExistence type="predicted"/>
<dbReference type="SMART" id="SM00184">
    <property type="entry name" value="RING"/>
    <property type="match status" value="1"/>
</dbReference>
<dbReference type="GO" id="GO:0008270">
    <property type="term" value="F:zinc ion binding"/>
    <property type="evidence" value="ECO:0007669"/>
    <property type="project" value="UniProtKB-KW"/>
</dbReference>
<evidence type="ECO:0000313" key="9">
    <source>
        <dbReference type="Proteomes" id="UP001210211"/>
    </source>
</evidence>
<evidence type="ECO:0000256" key="6">
    <source>
        <dbReference type="SAM" id="Phobius"/>
    </source>
</evidence>
<organism evidence="8 9">
    <name type="scientific">Rhynchospora tenuis</name>
    <dbReference type="NCBI Taxonomy" id="198213"/>
    <lineage>
        <taxon>Eukaryota</taxon>
        <taxon>Viridiplantae</taxon>
        <taxon>Streptophyta</taxon>
        <taxon>Embryophyta</taxon>
        <taxon>Tracheophyta</taxon>
        <taxon>Spermatophyta</taxon>
        <taxon>Magnoliopsida</taxon>
        <taxon>Liliopsida</taxon>
        <taxon>Poales</taxon>
        <taxon>Cyperaceae</taxon>
        <taxon>Cyperoideae</taxon>
        <taxon>Rhynchosporeae</taxon>
        <taxon>Rhynchospora</taxon>
    </lineage>
</organism>
<evidence type="ECO:0000313" key="8">
    <source>
        <dbReference type="EMBL" id="KAJ3687320.1"/>
    </source>
</evidence>
<dbReference type="Proteomes" id="UP001210211">
    <property type="component" value="Unassembled WGS sequence"/>
</dbReference>
<keyword evidence="6" id="KW-0472">Membrane</keyword>
<keyword evidence="6" id="KW-1133">Transmembrane helix</keyword>
<evidence type="ECO:0000256" key="1">
    <source>
        <dbReference type="ARBA" id="ARBA00022723"/>
    </source>
</evidence>
<sequence>MRSHVEREEAVERGKARASLIDRKDSMDEGDSDASHSSDHTDQFLYVKLEEIRKEVQCPICLGIIRKTRTVMECLHRFCRDCIDKSMRMGNNECPACRAHCASRRSLRDDPNFDALISALYPDIDKFEQEELSFNEEENSRNKMVPFYFIYHYYLFGFISIYCQFIHCTLCFEFCISLTLHLHTPWQIQDSIAKTFRRQLKSVGKKSVTKSPAMANVRRSRKRGLCATSDVGPTGADDEDRQEQQDNIEVDALRNRTSSSEEQSLPPEERPRRRKQSRQTARNLQDSLNSSLLIAWGRNGTRSRHANPTVGSNGARVSRVSRLSKLIQNLRNSEQENDVLNFNVILVPLKGTNSPKMEKPYVSCCPSVLISHLRHLVAFQTSCLAEQVEIYMKKNSFKDSSGLLILAGEKSLREILPIELLEQGELELLYAVKSDV</sequence>
<keyword evidence="3" id="KW-0862">Zinc</keyword>
<dbReference type="PANTHER" id="PTHR46537">
    <property type="entry name" value="OS11G0578200 PROTEIN"/>
    <property type="match status" value="1"/>
</dbReference>
<dbReference type="InterPro" id="IPR013083">
    <property type="entry name" value="Znf_RING/FYVE/PHD"/>
</dbReference>
<dbReference type="InterPro" id="IPR017907">
    <property type="entry name" value="Znf_RING_CS"/>
</dbReference>
<dbReference type="EMBL" id="JAMRDG010000002">
    <property type="protein sequence ID" value="KAJ3687320.1"/>
    <property type="molecule type" value="Genomic_DNA"/>
</dbReference>
<evidence type="ECO:0000256" key="4">
    <source>
        <dbReference type="PROSITE-ProRule" id="PRU00175"/>
    </source>
</evidence>
<evidence type="ECO:0000256" key="5">
    <source>
        <dbReference type="SAM" id="MobiDB-lite"/>
    </source>
</evidence>
<accession>A0AAD5Z5M5</accession>
<dbReference type="PANTHER" id="PTHR46537:SF3">
    <property type="entry name" value="E3 UBIQUITIN-PROTEIN LIGASE RING1A"/>
    <property type="match status" value="1"/>
</dbReference>
<evidence type="ECO:0000259" key="7">
    <source>
        <dbReference type="PROSITE" id="PS50089"/>
    </source>
</evidence>
<feature type="region of interest" description="Disordered" evidence="5">
    <location>
        <begin position="1"/>
        <end position="39"/>
    </location>
</feature>
<dbReference type="InterPro" id="IPR001841">
    <property type="entry name" value="Znf_RING"/>
</dbReference>
<keyword evidence="2 4" id="KW-0863">Zinc-finger</keyword>
<evidence type="ECO:0000256" key="3">
    <source>
        <dbReference type="ARBA" id="ARBA00022833"/>
    </source>
</evidence>
<name>A0AAD5Z5M5_9POAL</name>
<evidence type="ECO:0000256" key="2">
    <source>
        <dbReference type="ARBA" id="ARBA00022771"/>
    </source>
</evidence>
<keyword evidence="1" id="KW-0479">Metal-binding</keyword>
<dbReference type="AlphaFoldDB" id="A0AAD5Z5M5"/>
<dbReference type="PROSITE" id="PS00518">
    <property type="entry name" value="ZF_RING_1"/>
    <property type="match status" value="1"/>
</dbReference>
<dbReference type="PROSITE" id="PS50089">
    <property type="entry name" value="ZF_RING_2"/>
    <property type="match status" value="1"/>
</dbReference>
<protein>
    <recommendedName>
        <fullName evidence="7">RING-type domain-containing protein</fullName>
    </recommendedName>
</protein>
<dbReference type="Gene3D" id="3.30.40.10">
    <property type="entry name" value="Zinc/RING finger domain, C3HC4 (zinc finger)"/>
    <property type="match status" value="1"/>
</dbReference>
<dbReference type="CDD" id="cd16531">
    <property type="entry name" value="RING-HC_RING1-like"/>
    <property type="match status" value="1"/>
</dbReference>
<reference evidence="8 9" key="1">
    <citation type="journal article" date="2022" name="Cell">
        <title>Repeat-based holocentromeres influence genome architecture and karyotype evolution.</title>
        <authorList>
            <person name="Hofstatter P.G."/>
            <person name="Thangavel G."/>
            <person name="Lux T."/>
            <person name="Neumann P."/>
            <person name="Vondrak T."/>
            <person name="Novak P."/>
            <person name="Zhang M."/>
            <person name="Costa L."/>
            <person name="Castellani M."/>
            <person name="Scott A."/>
            <person name="Toegelov H."/>
            <person name="Fuchs J."/>
            <person name="Mata-Sucre Y."/>
            <person name="Dias Y."/>
            <person name="Vanzela A.L.L."/>
            <person name="Huettel B."/>
            <person name="Almeida C.C.S."/>
            <person name="Simkova H."/>
            <person name="Souza G."/>
            <person name="Pedrosa-Harand A."/>
            <person name="Macas J."/>
            <person name="Mayer K.F.X."/>
            <person name="Houben A."/>
            <person name="Marques A."/>
        </authorList>
    </citation>
    <scope>NUCLEOTIDE SEQUENCE [LARGE SCALE GENOMIC DNA]</scope>
    <source>
        <strain evidence="8">RhyTen1mFocal</strain>
    </source>
</reference>
<dbReference type="InterPro" id="IPR044592">
    <property type="entry name" value="RING1A/B"/>
</dbReference>
<feature type="transmembrane region" description="Helical" evidence="6">
    <location>
        <begin position="148"/>
        <end position="167"/>
    </location>
</feature>
<comment type="caution">
    <text evidence="8">The sequence shown here is derived from an EMBL/GenBank/DDBJ whole genome shotgun (WGS) entry which is preliminary data.</text>
</comment>
<feature type="region of interest" description="Disordered" evidence="5">
    <location>
        <begin position="249"/>
        <end position="284"/>
    </location>
</feature>